<dbReference type="InParanoid" id="A0A2P5IG55"/>
<evidence type="ECO:0000259" key="9">
    <source>
        <dbReference type="Pfam" id="PF08790"/>
    </source>
</evidence>
<protein>
    <recommendedName>
        <fullName evidence="9">Zinc finger C2H2 LYAR-type domain-containing protein</fullName>
    </recommendedName>
</protein>
<feature type="compositionally biased region" description="Basic residues" evidence="8">
    <location>
        <begin position="302"/>
        <end position="312"/>
    </location>
</feature>
<feature type="non-terminal residue" evidence="10">
    <location>
        <position position="1"/>
    </location>
</feature>
<dbReference type="InterPro" id="IPR014898">
    <property type="entry name" value="Znf_C2H2_LYAR"/>
</dbReference>
<dbReference type="AlphaFoldDB" id="A0A2P5IG55"/>
<organism evidence="10 11">
    <name type="scientific">Diaporthe helianthi</name>
    <dbReference type="NCBI Taxonomy" id="158607"/>
    <lineage>
        <taxon>Eukaryota</taxon>
        <taxon>Fungi</taxon>
        <taxon>Dikarya</taxon>
        <taxon>Ascomycota</taxon>
        <taxon>Pezizomycotina</taxon>
        <taxon>Sordariomycetes</taxon>
        <taxon>Sordariomycetidae</taxon>
        <taxon>Diaporthales</taxon>
        <taxon>Diaporthaceae</taxon>
        <taxon>Diaporthe</taxon>
    </lineage>
</organism>
<dbReference type="PROSITE" id="PS51804">
    <property type="entry name" value="ZF_C2HC_LYAR"/>
    <property type="match status" value="1"/>
</dbReference>
<gene>
    <name evidence="10" type="ORF">DHEL01_v200104</name>
</gene>
<keyword evidence="5" id="KW-0862">Zinc</keyword>
<dbReference type="PANTHER" id="PTHR13100">
    <property type="entry name" value="CELL GROWTH-REGULATING NUCLEOLAR PROTEIN LYAR"/>
    <property type="match status" value="1"/>
</dbReference>
<evidence type="ECO:0000256" key="2">
    <source>
        <dbReference type="ARBA" id="ARBA00022723"/>
    </source>
</evidence>
<sequence>QTPTHPPWPSCCSLSLISCFLSISYLIRSLLLTLVPNVACGDVLTKKKLDQHKNRCRWATFTCIDCMVHFQGNDYRSHTSCMTEEQKYQGALYKNKKAKTATTTNTQPAQKDMAHTAYVEDVADYEAWEDVPAAPPHAPSPPAVYGGFNVFDYQVDATPSASTVAIPQVGAPAPEPAAESTELVRYEYKKESYQDIDADMIADDEALVQYGSGPVPAEPSSFHTPAPKKDRKKASKEDKKDKKRKRLHVDTRDLDMPDAPVLHSDLTGGLNRLMSRPHAFPPSPDYSGSGGEVNENPASPLKKSKHSKHHKSSRPESGIFNGIASMLASGSSKPATKSKKRKHTSTSTSATTKKRHSHTSKRLEGAKEVKMLEYTKGDEAESRDGPGTMVVFKPHADLFLSLVKKGSDSERGCSVHKALRRYHREQGSSGRAAKSIEEKELFRSLRLRQNDQGEIVLFSVPEQD</sequence>
<dbReference type="GO" id="GO:0006364">
    <property type="term" value="P:rRNA processing"/>
    <property type="evidence" value="ECO:0007669"/>
    <property type="project" value="TreeGrafter"/>
</dbReference>
<dbReference type="Pfam" id="PF08790">
    <property type="entry name" value="zf-LYAR"/>
    <property type="match status" value="1"/>
</dbReference>
<evidence type="ECO:0000256" key="5">
    <source>
        <dbReference type="ARBA" id="ARBA00022833"/>
    </source>
</evidence>
<keyword evidence="4 7" id="KW-0863">Zinc-finger</keyword>
<evidence type="ECO:0000313" key="10">
    <source>
        <dbReference type="EMBL" id="POS81482.1"/>
    </source>
</evidence>
<dbReference type="InterPro" id="IPR036236">
    <property type="entry name" value="Znf_C2H2_sf"/>
</dbReference>
<dbReference type="GO" id="GO:0008270">
    <property type="term" value="F:zinc ion binding"/>
    <property type="evidence" value="ECO:0007669"/>
    <property type="project" value="UniProtKB-KW"/>
</dbReference>
<keyword evidence="3" id="KW-0677">Repeat</keyword>
<dbReference type="SUPFAM" id="SSF57667">
    <property type="entry name" value="beta-beta-alpha zinc fingers"/>
    <property type="match status" value="1"/>
</dbReference>
<proteinExistence type="predicted"/>
<feature type="region of interest" description="Disordered" evidence="8">
    <location>
        <begin position="210"/>
        <end position="388"/>
    </location>
</feature>
<reference evidence="10" key="1">
    <citation type="submission" date="2017-09" db="EMBL/GenBank/DDBJ databases">
        <title>Polyketide synthases of a Diaporthe helianthi virulent isolate.</title>
        <authorList>
            <person name="Baroncelli R."/>
        </authorList>
    </citation>
    <scope>NUCLEOTIDE SEQUENCE [LARGE SCALE GENOMIC DNA]</scope>
    <source>
        <strain evidence="10">7/96</strain>
    </source>
</reference>
<dbReference type="GO" id="GO:0003677">
    <property type="term" value="F:DNA binding"/>
    <property type="evidence" value="ECO:0007669"/>
    <property type="project" value="InterPro"/>
</dbReference>
<evidence type="ECO:0000256" key="1">
    <source>
        <dbReference type="ARBA" id="ARBA00004123"/>
    </source>
</evidence>
<evidence type="ECO:0000256" key="6">
    <source>
        <dbReference type="ARBA" id="ARBA00023242"/>
    </source>
</evidence>
<feature type="compositionally biased region" description="Basic and acidic residues" evidence="8">
    <location>
        <begin position="361"/>
        <end position="384"/>
    </location>
</feature>
<accession>A0A2P5IG55</accession>
<feature type="domain" description="Zinc finger C2H2 LYAR-type" evidence="9">
    <location>
        <begin position="61"/>
        <end position="88"/>
    </location>
</feature>
<evidence type="ECO:0000256" key="7">
    <source>
        <dbReference type="PROSITE-ProRule" id="PRU01145"/>
    </source>
</evidence>
<keyword evidence="11" id="KW-1185">Reference proteome</keyword>
<evidence type="ECO:0000256" key="3">
    <source>
        <dbReference type="ARBA" id="ARBA00022737"/>
    </source>
</evidence>
<comment type="subcellular location">
    <subcellularLocation>
        <location evidence="1">Nucleus</location>
    </subcellularLocation>
</comment>
<dbReference type="OrthoDB" id="21474at2759"/>
<dbReference type="STRING" id="158607.A0A2P5IG55"/>
<dbReference type="Gene3D" id="3.30.1490.490">
    <property type="match status" value="1"/>
</dbReference>
<dbReference type="PANTHER" id="PTHR13100:SF10">
    <property type="entry name" value="CELL GROWTH-REGULATING NUCLEOLAR PROTEIN"/>
    <property type="match status" value="1"/>
</dbReference>
<keyword evidence="2" id="KW-0479">Metal-binding</keyword>
<name>A0A2P5IG55_DIAHE</name>
<dbReference type="InterPro" id="IPR039999">
    <property type="entry name" value="LYAR"/>
</dbReference>
<comment type="caution">
    <text evidence="10">The sequence shown here is derived from an EMBL/GenBank/DDBJ whole genome shotgun (WGS) entry which is preliminary data.</text>
</comment>
<dbReference type="GO" id="GO:0000122">
    <property type="term" value="P:negative regulation of transcription by RNA polymerase II"/>
    <property type="evidence" value="ECO:0007669"/>
    <property type="project" value="TreeGrafter"/>
</dbReference>
<dbReference type="Proteomes" id="UP000094444">
    <property type="component" value="Unassembled WGS sequence"/>
</dbReference>
<keyword evidence="6" id="KW-0539">Nucleus</keyword>
<dbReference type="GO" id="GO:0005730">
    <property type="term" value="C:nucleolus"/>
    <property type="evidence" value="ECO:0007669"/>
    <property type="project" value="TreeGrafter"/>
</dbReference>
<evidence type="ECO:0000256" key="4">
    <source>
        <dbReference type="ARBA" id="ARBA00022771"/>
    </source>
</evidence>
<evidence type="ECO:0000256" key="8">
    <source>
        <dbReference type="SAM" id="MobiDB-lite"/>
    </source>
</evidence>
<evidence type="ECO:0000313" key="11">
    <source>
        <dbReference type="Proteomes" id="UP000094444"/>
    </source>
</evidence>
<dbReference type="EMBL" id="MAVT02000004">
    <property type="protein sequence ID" value="POS81482.1"/>
    <property type="molecule type" value="Genomic_DNA"/>
</dbReference>